<dbReference type="GeneID" id="30174120"/>
<dbReference type="EMBL" id="CP144529">
    <property type="protein sequence ID" value="WWC73455.1"/>
    <property type="molecule type" value="Genomic_DNA"/>
</dbReference>
<dbReference type="RefSeq" id="XP_070059614.1">
    <property type="nucleotide sequence ID" value="XM_070203513.1"/>
</dbReference>
<accession>A0AAJ8LC58</accession>
<dbReference type="Gene3D" id="3.40.50.1820">
    <property type="entry name" value="alpha/beta hydrolase"/>
    <property type="match status" value="1"/>
</dbReference>
<name>A0AAJ8LC58_9TREE</name>
<reference evidence="1" key="2">
    <citation type="submission" date="2024-02" db="EMBL/GenBank/DDBJ databases">
        <title>Comparative genomics of Cryptococcus and Kwoniella reveals pathogenesis evolution and contrasting modes of karyotype evolution via chromosome fusion or intercentromeric recombination.</title>
        <authorList>
            <person name="Coelho M.A."/>
            <person name="David-Palma M."/>
            <person name="Shea T."/>
            <person name="Bowers K."/>
            <person name="McGinley-Smith S."/>
            <person name="Mohammad A.W."/>
            <person name="Gnirke A."/>
            <person name="Yurkov A.M."/>
            <person name="Nowrousian M."/>
            <person name="Sun S."/>
            <person name="Cuomo C.A."/>
            <person name="Heitman J."/>
        </authorList>
    </citation>
    <scope>NUCLEOTIDE SEQUENCE</scope>
    <source>
        <strain evidence="1">CBS 10737</strain>
    </source>
</reference>
<dbReference type="InterPro" id="IPR029058">
    <property type="entry name" value="AB_hydrolase_fold"/>
</dbReference>
<keyword evidence="2" id="KW-1185">Reference proteome</keyword>
<organism evidence="1 2">
    <name type="scientific">Kwoniella pini CBS 10737</name>
    <dbReference type="NCBI Taxonomy" id="1296096"/>
    <lineage>
        <taxon>Eukaryota</taxon>
        <taxon>Fungi</taxon>
        <taxon>Dikarya</taxon>
        <taxon>Basidiomycota</taxon>
        <taxon>Agaricomycotina</taxon>
        <taxon>Tremellomycetes</taxon>
        <taxon>Tremellales</taxon>
        <taxon>Cryptococcaceae</taxon>
        <taxon>Kwoniella</taxon>
    </lineage>
</organism>
<dbReference type="KEGG" id="kpin:30174120"/>
<dbReference type="Proteomes" id="UP000094020">
    <property type="component" value="Chromosome 11"/>
</dbReference>
<evidence type="ECO:0008006" key="3">
    <source>
        <dbReference type="Google" id="ProtNLM"/>
    </source>
</evidence>
<dbReference type="SUPFAM" id="SSF53474">
    <property type="entry name" value="alpha/beta-Hydrolases"/>
    <property type="match status" value="1"/>
</dbReference>
<evidence type="ECO:0000313" key="1">
    <source>
        <dbReference type="EMBL" id="WWC73455.1"/>
    </source>
</evidence>
<protein>
    <recommendedName>
        <fullName evidence="3">Peptidase S9 prolyl oligopeptidase catalytic domain-containing protein</fullName>
    </recommendedName>
</protein>
<dbReference type="AlphaFoldDB" id="A0AAJ8LC58"/>
<evidence type="ECO:0000313" key="2">
    <source>
        <dbReference type="Proteomes" id="UP000094020"/>
    </source>
</evidence>
<proteinExistence type="predicted"/>
<gene>
    <name evidence="1" type="ORF">I206_107425</name>
</gene>
<reference evidence="1" key="1">
    <citation type="submission" date="2013-07" db="EMBL/GenBank/DDBJ databases">
        <authorList>
            <consortium name="The Broad Institute Genome Sequencing Platform"/>
            <person name="Cuomo C."/>
            <person name="Litvintseva A."/>
            <person name="Chen Y."/>
            <person name="Heitman J."/>
            <person name="Sun S."/>
            <person name="Springer D."/>
            <person name="Dromer F."/>
            <person name="Young S.K."/>
            <person name="Zeng Q."/>
            <person name="Gargeya S."/>
            <person name="Fitzgerald M."/>
            <person name="Abouelleil A."/>
            <person name="Alvarado L."/>
            <person name="Berlin A.M."/>
            <person name="Chapman S.B."/>
            <person name="Dewar J."/>
            <person name="Goldberg J."/>
            <person name="Griggs A."/>
            <person name="Gujja S."/>
            <person name="Hansen M."/>
            <person name="Howarth C."/>
            <person name="Imamovic A."/>
            <person name="Larimer J."/>
            <person name="McCowan C."/>
            <person name="Murphy C."/>
            <person name="Pearson M."/>
            <person name="Priest M."/>
            <person name="Roberts A."/>
            <person name="Saif S."/>
            <person name="Shea T."/>
            <person name="Sykes S."/>
            <person name="Wortman J."/>
            <person name="Nusbaum C."/>
            <person name="Birren B."/>
        </authorList>
    </citation>
    <scope>NUCLEOTIDE SEQUENCE</scope>
    <source>
        <strain evidence="1">CBS 10737</strain>
    </source>
</reference>
<sequence length="329" mass="37087">MTSNNLPYKTFTFTFDPINKVELDVYVPLPNENLNIKRSIFPHLSLRPIDRQKTIFISANYRLLYPSTGSDILEDVETLFKYLSSDSTELSSTLKKLGYKLDSTKLGVIGISGGDYPARASFILPSIPKDIKPKAYLNLYGMAGDFLLDHWIKIKEEGNNLPRFPYDIEKVKLILSSKLNQISDSPINPTGDSSGRVDLLSHFYHQGTLLDYLLDQVGLSRQLENLSYKDRFSNIPKEKQYLLLPFNEDIDYPKSIIFVHGKVDTVVPAQASYNAQEQLKSLGIESKAFWVEGANHGLVDDSNFPNSVPGTEAIFDEAVRDILNALQPM</sequence>